<dbReference type="PROSITE" id="PS50987">
    <property type="entry name" value="HTH_ARSR_2"/>
    <property type="match status" value="1"/>
</dbReference>
<protein>
    <submittedName>
        <fullName evidence="5">Metalloregulator ArsR/SmtB family transcription factor</fullName>
    </submittedName>
</protein>
<feature type="domain" description="HTH arsR-type" evidence="4">
    <location>
        <begin position="1"/>
        <end position="98"/>
    </location>
</feature>
<name>A0ABN1A9S0_9SPHN</name>
<accession>A0ABN1A9S0</accession>
<dbReference type="InterPro" id="IPR036390">
    <property type="entry name" value="WH_DNA-bd_sf"/>
</dbReference>
<gene>
    <name evidence="5" type="ORF">GCM10009096_10080</name>
</gene>
<dbReference type="Proteomes" id="UP001500713">
    <property type="component" value="Unassembled WGS sequence"/>
</dbReference>
<evidence type="ECO:0000259" key="4">
    <source>
        <dbReference type="PROSITE" id="PS50987"/>
    </source>
</evidence>
<evidence type="ECO:0000313" key="6">
    <source>
        <dbReference type="Proteomes" id="UP001500713"/>
    </source>
</evidence>
<dbReference type="PRINTS" id="PR00778">
    <property type="entry name" value="HTHARSR"/>
</dbReference>
<dbReference type="RefSeq" id="WP_229956439.1">
    <property type="nucleotide sequence ID" value="NZ_BAAAEM010000002.1"/>
</dbReference>
<dbReference type="Gene3D" id="1.10.10.10">
    <property type="entry name" value="Winged helix-like DNA-binding domain superfamily/Winged helix DNA-binding domain"/>
    <property type="match status" value="1"/>
</dbReference>
<dbReference type="SUPFAM" id="SSF46785">
    <property type="entry name" value="Winged helix' DNA-binding domain"/>
    <property type="match status" value="1"/>
</dbReference>
<dbReference type="PANTHER" id="PTHR43132">
    <property type="entry name" value="ARSENICAL RESISTANCE OPERON REPRESSOR ARSR-RELATED"/>
    <property type="match status" value="1"/>
</dbReference>
<proteinExistence type="predicted"/>
<dbReference type="PANTHER" id="PTHR43132:SF2">
    <property type="entry name" value="ARSENICAL RESISTANCE OPERON REPRESSOR ARSR-RELATED"/>
    <property type="match status" value="1"/>
</dbReference>
<evidence type="ECO:0000256" key="2">
    <source>
        <dbReference type="ARBA" id="ARBA00023125"/>
    </source>
</evidence>
<organism evidence="5 6">
    <name type="scientific">Parasphingorhabdus litoris</name>
    <dbReference type="NCBI Taxonomy" id="394733"/>
    <lineage>
        <taxon>Bacteria</taxon>
        <taxon>Pseudomonadati</taxon>
        <taxon>Pseudomonadota</taxon>
        <taxon>Alphaproteobacteria</taxon>
        <taxon>Sphingomonadales</taxon>
        <taxon>Sphingomonadaceae</taxon>
        <taxon>Parasphingorhabdus</taxon>
    </lineage>
</organism>
<reference evidence="5 6" key="1">
    <citation type="journal article" date="2019" name="Int. J. Syst. Evol. Microbiol.">
        <title>The Global Catalogue of Microorganisms (GCM) 10K type strain sequencing project: providing services to taxonomists for standard genome sequencing and annotation.</title>
        <authorList>
            <consortium name="The Broad Institute Genomics Platform"/>
            <consortium name="The Broad Institute Genome Sequencing Center for Infectious Disease"/>
            <person name="Wu L."/>
            <person name="Ma J."/>
        </authorList>
    </citation>
    <scope>NUCLEOTIDE SEQUENCE [LARGE SCALE GENOMIC DNA]</scope>
    <source>
        <strain evidence="5 6">JCM 14162</strain>
    </source>
</reference>
<dbReference type="SMART" id="SM00418">
    <property type="entry name" value="HTH_ARSR"/>
    <property type="match status" value="1"/>
</dbReference>
<dbReference type="InterPro" id="IPR001845">
    <property type="entry name" value="HTH_ArsR_DNA-bd_dom"/>
</dbReference>
<dbReference type="InterPro" id="IPR051011">
    <property type="entry name" value="Metal_resp_trans_reg"/>
</dbReference>
<evidence type="ECO:0000313" key="5">
    <source>
        <dbReference type="EMBL" id="GAA0471136.1"/>
    </source>
</evidence>
<keyword evidence="1" id="KW-0805">Transcription regulation</keyword>
<dbReference type="Pfam" id="PF12840">
    <property type="entry name" value="HTH_20"/>
    <property type="match status" value="1"/>
</dbReference>
<evidence type="ECO:0000256" key="3">
    <source>
        <dbReference type="ARBA" id="ARBA00023163"/>
    </source>
</evidence>
<dbReference type="CDD" id="cd00090">
    <property type="entry name" value="HTH_ARSR"/>
    <property type="match status" value="1"/>
</dbReference>
<keyword evidence="6" id="KW-1185">Reference proteome</keyword>
<comment type="caution">
    <text evidence="5">The sequence shown here is derived from an EMBL/GenBank/DDBJ whole genome shotgun (WGS) entry which is preliminary data.</text>
</comment>
<dbReference type="InterPro" id="IPR036388">
    <property type="entry name" value="WH-like_DNA-bd_sf"/>
</dbReference>
<sequence>METIRSHTAVDALSALAQEHRLAIFRLLVQAGRSGLPAGQIAKELDMPASSLSFHLSHLKNGGVVSDERDGRSIIYRADFQAMNQLMAFLLENCCAGDDCLPTDAADTCMEGQDA</sequence>
<dbReference type="NCBIfam" id="NF033788">
    <property type="entry name" value="HTH_metalloreg"/>
    <property type="match status" value="1"/>
</dbReference>
<dbReference type="InterPro" id="IPR011991">
    <property type="entry name" value="ArsR-like_HTH"/>
</dbReference>
<keyword evidence="2" id="KW-0238">DNA-binding</keyword>
<keyword evidence="3" id="KW-0804">Transcription</keyword>
<dbReference type="EMBL" id="BAAAEM010000002">
    <property type="protein sequence ID" value="GAA0471136.1"/>
    <property type="molecule type" value="Genomic_DNA"/>
</dbReference>
<evidence type="ECO:0000256" key="1">
    <source>
        <dbReference type="ARBA" id="ARBA00023015"/>
    </source>
</evidence>